<dbReference type="Gene3D" id="3.40.50.10420">
    <property type="entry name" value="NagB/RpiA/CoA transferase-like"/>
    <property type="match status" value="1"/>
</dbReference>
<feature type="binding site" evidence="4">
    <location>
        <position position="55"/>
    </location>
    <ligand>
        <name>substrate</name>
    </ligand>
</feature>
<accession>A0AAU8IE25</accession>
<comment type="similarity">
    <text evidence="1 5">Belongs to the 5-formyltetrahydrofolate cyclo-ligase family.</text>
</comment>
<evidence type="ECO:0000256" key="3">
    <source>
        <dbReference type="ARBA" id="ARBA00022840"/>
    </source>
</evidence>
<dbReference type="GO" id="GO:0046872">
    <property type="term" value="F:metal ion binding"/>
    <property type="evidence" value="ECO:0007669"/>
    <property type="project" value="UniProtKB-KW"/>
</dbReference>
<evidence type="ECO:0000256" key="5">
    <source>
        <dbReference type="RuleBase" id="RU361279"/>
    </source>
</evidence>
<feature type="binding site" evidence="4">
    <location>
        <position position="50"/>
    </location>
    <ligand>
        <name>substrate</name>
    </ligand>
</feature>
<dbReference type="InterPro" id="IPR037171">
    <property type="entry name" value="NagB/RpiA_transferase-like"/>
</dbReference>
<dbReference type="AlphaFoldDB" id="A0AAU8IE25"/>
<dbReference type="GO" id="GO:0030272">
    <property type="term" value="F:5-formyltetrahydrofolate cyclo-ligase activity"/>
    <property type="evidence" value="ECO:0007669"/>
    <property type="project" value="UniProtKB-EC"/>
</dbReference>
<keyword evidence="6" id="KW-0436">Ligase</keyword>
<reference evidence="6" key="1">
    <citation type="submission" date="2024-06" db="EMBL/GenBank/DDBJ databases">
        <authorList>
            <person name="Fan A."/>
            <person name="Zhang F.Y."/>
            <person name="Zhang L."/>
        </authorList>
    </citation>
    <scope>NUCLEOTIDE SEQUENCE</scope>
    <source>
        <strain evidence="6">Y61</strain>
    </source>
</reference>
<dbReference type="PANTHER" id="PTHR23407">
    <property type="entry name" value="ATPASE INHIBITOR/5-FORMYLTETRAHYDROFOLATE CYCLO-LIGASE"/>
    <property type="match status" value="1"/>
</dbReference>
<name>A0AAU8IE25_9BACL</name>
<dbReference type="GO" id="GO:0005524">
    <property type="term" value="F:ATP binding"/>
    <property type="evidence" value="ECO:0007669"/>
    <property type="project" value="UniProtKB-KW"/>
</dbReference>
<dbReference type="GO" id="GO:0009396">
    <property type="term" value="P:folic acid-containing compound biosynthetic process"/>
    <property type="evidence" value="ECO:0007669"/>
    <property type="project" value="TreeGrafter"/>
</dbReference>
<evidence type="ECO:0000313" key="6">
    <source>
        <dbReference type="EMBL" id="XCJ16509.1"/>
    </source>
</evidence>
<organism evidence="6">
    <name type="scientific">Sporolactobacillus sp. Y61</name>
    <dbReference type="NCBI Taxonomy" id="3160863"/>
    <lineage>
        <taxon>Bacteria</taxon>
        <taxon>Bacillati</taxon>
        <taxon>Bacillota</taxon>
        <taxon>Bacilli</taxon>
        <taxon>Bacillales</taxon>
        <taxon>Sporolactobacillaceae</taxon>
        <taxon>Sporolactobacillus</taxon>
    </lineage>
</organism>
<sequence>MKTKKQWRERVLNQLKLMSDQSFDDQCREIRESLFQADQWKRTGTVALTLSMGREVETRPIIRRAWKEHKHVVVPKCDSKHKILQFYRLSSFDQLQRGFYGLMEPDPEKSERVFPSEIDLTVVPGVVFDRKGYRIGYGGGYYDRFLSDYCGETLSLLLSCQLCSGIPVEAHDQRVGMLITEKEVIIP</sequence>
<dbReference type="EC" id="6.3.3.2" evidence="5"/>
<dbReference type="RefSeq" id="WP_353948003.1">
    <property type="nucleotide sequence ID" value="NZ_CP159510.1"/>
</dbReference>
<comment type="catalytic activity">
    <reaction evidence="5">
        <text>(6S)-5-formyl-5,6,7,8-tetrahydrofolate + ATP = (6R)-5,10-methenyltetrahydrofolate + ADP + phosphate</text>
        <dbReference type="Rhea" id="RHEA:10488"/>
        <dbReference type="ChEBI" id="CHEBI:30616"/>
        <dbReference type="ChEBI" id="CHEBI:43474"/>
        <dbReference type="ChEBI" id="CHEBI:57455"/>
        <dbReference type="ChEBI" id="CHEBI:57457"/>
        <dbReference type="ChEBI" id="CHEBI:456216"/>
        <dbReference type="EC" id="6.3.3.2"/>
    </reaction>
</comment>
<dbReference type="Pfam" id="PF01812">
    <property type="entry name" value="5-FTHF_cyc-lig"/>
    <property type="match status" value="1"/>
</dbReference>
<dbReference type="InterPro" id="IPR024185">
    <property type="entry name" value="FTHF_cligase-like_sf"/>
</dbReference>
<keyword evidence="5" id="KW-0460">Magnesium</keyword>
<keyword evidence="2 4" id="KW-0547">Nucleotide-binding</keyword>
<gene>
    <name evidence="6" type="ORF">ABNN70_12715</name>
</gene>
<dbReference type="NCBIfam" id="TIGR02727">
    <property type="entry name" value="MTHFS_bact"/>
    <property type="match status" value="1"/>
</dbReference>
<evidence type="ECO:0000256" key="4">
    <source>
        <dbReference type="PIRSR" id="PIRSR006806-1"/>
    </source>
</evidence>
<comment type="cofactor">
    <cofactor evidence="5">
        <name>Mg(2+)</name>
        <dbReference type="ChEBI" id="CHEBI:18420"/>
    </cofactor>
</comment>
<dbReference type="GO" id="GO:0035999">
    <property type="term" value="P:tetrahydrofolate interconversion"/>
    <property type="evidence" value="ECO:0007669"/>
    <property type="project" value="TreeGrafter"/>
</dbReference>
<proteinExistence type="inferred from homology"/>
<dbReference type="EMBL" id="CP159510">
    <property type="protein sequence ID" value="XCJ16509.1"/>
    <property type="molecule type" value="Genomic_DNA"/>
</dbReference>
<feature type="binding site" evidence="4">
    <location>
        <begin position="4"/>
        <end position="8"/>
    </location>
    <ligand>
        <name>ATP</name>
        <dbReference type="ChEBI" id="CHEBI:30616"/>
    </ligand>
</feature>
<feature type="binding site" evidence="4">
    <location>
        <begin position="134"/>
        <end position="142"/>
    </location>
    <ligand>
        <name>ATP</name>
        <dbReference type="ChEBI" id="CHEBI:30616"/>
    </ligand>
</feature>
<dbReference type="SUPFAM" id="SSF100950">
    <property type="entry name" value="NagB/RpiA/CoA transferase-like"/>
    <property type="match status" value="1"/>
</dbReference>
<dbReference type="InterPro" id="IPR002698">
    <property type="entry name" value="FTHF_cligase"/>
</dbReference>
<keyword evidence="5" id="KW-0479">Metal-binding</keyword>
<dbReference type="PANTHER" id="PTHR23407:SF1">
    <property type="entry name" value="5-FORMYLTETRAHYDROFOLATE CYCLO-LIGASE"/>
    <property type="match status" value="1"/>
</dbReference>
<keyword evidence="3 4" id="KW-0067">ATP-binding</keyword>
<evidence type="ECO:0000256" key="1">
    <source>
        <dbReference type="ARBA" id="ARBA00010638"/>
    </source>
</evidence>
<protein>
    <recommendedName>
        <fullName evidence="5">5-formyltetrahydrofolate cyclo-ligase</fullName>
        <ecNumber evidence="5">6.3.3.2</ecNumber>
    </recommendedName>
</protein>
<dbReference type="PIRSF" id="PIRSF006806">
    <property type="entry name" value="FTHF_cligase"/>
    <property type="match status" value="1"/>
</dbReference>
<evidence type="ECO:0000256" key="2">
    <source>
        <dbReference type="ARBA" id="ARBA00022741"/>
    </source>
</evidence>